<evidence type="ECO:0000313" key="1">
    <source>
        <dbReference type="EMBL" id="MDA3734148.1"/>
    </source>
</evidence>
<dbReference type="AlphaFoldDB" id="A0AA42J3W2"/>
<dbReference type="InterPro" id="IPR052411">
    <property type="entry name" value="c-mor_Regulatory_Protein"/>
</dbReference>
<dbReference type="InterPro" id="IPR009057">
    <property type="entry name" value="Homeodomain-like_sf"/>
</dbReference>
<dbReference type="PANTHER" id="PTHR37812:SF1">
    <property type="entry name" value="MU-LIKE PROPHAGE FLUMU PROTEIN C"/>
    <property type="match status" value="1"/>
</dbReference>
<comment type="caution">
    <text evidence="1">The sequence shown here is derived from an EMBL/GenBank/DDBJ whole genome shotgun (WGS) entry which is preliminary data.</text>
</comment>
<protein>
    <submittedName>
        <fullName evidence="1">CD3324 family protein</fullName>
    </submittedName>
</protein>
<dbReference type="InterPro" id="IPR049739">
    <property type="entry name" value="YraL-like"/>
</dbReference>
<organism evidence="1 2">
    <name type="scientific">Holtiella tumoricola</name>
    <dbReference type="NCBI Taxonomy" id="3018743"/>
    <lineage>
        <taxon>Bacteria</taxon>
        <taxon>Bacillati</taxon>
        <taxon>Bacillota</taxon>
        <taxon>Clostridia</taxon>
        <taxon>Lachnospirales</taxon>
        <taxon>Cellulosilyticaceae</taxon>
        <taxon>Holtiella</taxon>
    </lineage>
</organism>
<name>A0AA42J3W2_9FIRM</name>
<dbReference type="NCBIfam" id="NF040785">
    <property type="entry name" value="CD3324_fam"/>
    <property type="match status" value="1"/>
</dbReference>
<evidence type="ECO:0000313" key="2">
    <source>
        <dbReference type="Proteomes" id="UP001169242"/>
    </source>
</evidence>
<keyword evidence="2" id="KW-1185">Reference proteome</keyword>
<gene>
    <name evidence="1" type="ORF">PBV87_21995</name>
</gene>
<proteinExistence type="predicted"/>
<dbReference type="PANTHER" id="PTHR37812">
    <property type="entry name" value="MU-LIKE PROPHAGE FLUMU PROTEIN C"/>
    <property type="match status" value="1"/>
</dbReference>
<dbReference type="EMBL" id="JAQIFT010000074">
    <property type="protein sequence ID" value="MDA3734148.1"/>
    <property type="molecule type" value="Genomic_DNA"/>
</dbReference>
<reference evidence="1" key="1">
    <citation type="journal article" date="2023" name="Int. J. Syst. Evol. Microbiol.">
        <title>&lt;i&gt;Holtiella tumoricola&lt;/i&gt; gen. nov. sp. nov., isolated from a human clinical sample.</title>
        <authorList>
            <person name="Allen-Vercoe E."/>
            <person name="Daigneault M.C."/>
            <person name="Vancuren S.J."/>
            <person name="Cochrane K."/>
            <person name="O'Neal L.L."/>
            <person name="Sankaranarayanan K."/>
            <person name="Lawson P.A."/>
        </authorList>
    </citation>
    <scope>NUCLEOTIDE SEQUENCE</scope>
    <source>
        <strain evidence="1">CC70A</strain>
    </source>
</reference>
<accession>A0AA42J3W2</accession>
<dbReference type="RefSeq" id="WP_271013770.1">
    <property type="nucleotide sequence ID" value="NZ_JAQIFT010000074.1"/>
</dbReference>
<dbReference type="SUPFAM" id="SSF46689">
    <property type="entry name" value="Homeodomain-like"/>
    <property type="match status" value="1"/>
</dbReference>
<sequence length="88" mass="10003">MKYRKAEDILPQELLEQIQYYIQGEILYIPNKKGHKKKWGECSGGRSYLAMRNAAIKEAYASGESCEALASSYHLSLASIRKIVYGSR</sequence>
<dbReference type="Proteomes" id="UP001169242">
    <property type="component" value="Unassembled WGS sequence"/>
</dbReference>